<reference evidence="2" key="1">
    <citation type="submission" date="2022-07" db="EMBL/GenBank/DDBJ databases">
        <authorList>
            <person name="Macas J."/>
            <person name="Novak P."/>
            <person name="Neumann P."/>
        </authorList>
    </citation>
    <scope>NUCLEOTIDE SEQUENCE</scope>
</reference>
<evidence type="ECO:0000313" key="3">
    <source>
        <dbReference type="Proteomes" id="UP001152484"/>
    </source>
</evidence>
<evidence type="ECO:0000256" key="1">
    <source>
        <dbReference type="SAM" id="MobiDB-lite"/>
    </source>
</evidence>
<organism evidence="2 3">
    <name type="scientific">Cuscuta europaea</name>
    <name type="common">European dodder</name>
    <dbReference type="NCBI Taxonomy" id="41803"/>
    <lineage>
        <taxon>Eukaryota</taxon>
        <taxon>Viridiplantae</taxon>
        <taxon>Streptophyta</taxon>
        <taxon>Embryophyta</taxon>
        <taxon>Tracheophyta</taxon>
        <taxon>Spermatophyta</taxon>
        <taxon>Magnoliopsida</taxon>
        <taxon>eudicotyledons</taxon>
        <taxon>Gunneridae</taxon>
        <taxon>Pentapetalae</taxon>
        <taxon>asterids</taxon>
        <taxon>lamiids</taxon>
        <taxon>Solanales</taxon>
        <taxon>Convolvulaceae</taxon>
        <taxon>Cuscuteae</taxon>
        <taxon>Cuscuta</taxon>
        <taxon>Cuscuta subgen. Cuscuta</taxon>
    </lineage>
</organism>
<dbReference type="Proteomes" id="UP001152484">
    <property type="component" value="Unassembled WGS sequence"/>
</dbReference>
<comment type="caution">
    <text evidence="2">The sequence shown here is derived from an EMBL/GenBank/DDBJ whole genome shotgun (WGS) entry which is preliminary data.</text>
</comment>
<feature type="region of interest" description="Disordered" evidence="1">
    <location>
        <begin position="114"/>
        <end position="133"/>
    </location>
</feature>
<keyword evidence="3" id="KW-1185">Reference proteome</keyword>
<feature type="compositionally biased region" description="Low complexity" evidence="1">
    <location>
        <begin position="115"/>
        <end position="130"/>
    </location>
</feature>
<dbReference type="OrthoDB" id="1316504at2759"/>
<accession>A0A9P0ZQC7</accession>
<protein>
    <submittedName>
        <fullName evidence="2">Uncharacterized protein</fullName>
    </submittedName>
</protein>
<gene>
    <name evidence="2" type="ORF">CEURO_LOCUS19070</name>
</gene>
<name>A0A9P0ZQC7_CUSEU</name>
<evidence type="ECO:0000313" key="2">
    <source>
        <dbReference type="EMBL" id="CAH9111043.1"/>
    </source>
</evidence>
<sequence>MTRLRKTRPPTVNDFTWSVVEEFKKSIQFVKASKSGKKNRIAGGDRCKQYGGSQSAIDLATQELRATGKHINPVKMYGIYHPEKRKNGELITCPSQNVVKDALSKLYNACQDDFQQQSQPSSQEESSTTPKISSTKLSSKYLEVVGCKKMRVGGLGSYSEAFLHHVNESSTERLSSRARRMREFCVYWDARMREVLISEGDEAPPVMPIVDDLVQDEEPDSQPKKFEQTWLPFLKSIGIDAPTFFATSESSRDSGDSLDESCSH</sequence>
<dbReference type="AlphaFoldDB" id="A0A9P0ZQC7"/>
<dbReference type="EMBL" id="CAMAPE010000054">
    <property type="protein sequence ID" value="CAH9111043.1"/>
    <property type="molecule type" value="Genomic_DNA"/>
</dbReference>
<proteinExistence type="predicted"/>